<keyword evidence="7 9" id="KW-0472">Membrane</keyword>
<dbReference type="GO" id="GO:0009103">
    <property type="term" value="P:lipopolysaccharide biosynthetic process"/>
    <property type="evidence" value="ECO:0007669"/>
    <property type="project" value="UniProtKB-ARBA"/>
</dbReference>
<feature type="compositionally biased region" description="Low complexity" evidence="8">
    <location>
        <begin position="1"/>
        <end position="15"/>
    </location>
</feature>
<dbReference type="OrthoDB" id="5166595at2"/>
<evidence type="ECO:0000256" key="2">
    <source>
        <dbReference type="ARBA" id="ARBA00022475"/>
    </source>
</evidence>
<keyword evidence="12" id="KW-1185">Reference proteome</keyword>
<keyword evidence="2" id="KW-1003">Cell membrane</keyword>
<evidence type="ECO:0000313" key="12">
    <source>
        <dbReference type="Proteomes" id="UP000238362"/>
    </source>
</evidence>
<evidence type="ECO:0000256" key="5">
    <source>
        <dbReference type="ARBA" id="ARBA00022692"/>
    </source>
</evidence>
<evidence type="ECO:0000259" key="10">
    <source>
        <dbReference type="Pfam" id="PF13231"/>
    </source>
</evidence>
<reference evidence="11 12" key="1">
    <citation type="submission" date="2018-03" db="EMBL/GenBank/DDBJ databases">
        <title>Genomic Encyclopedia of Type Strains, Phase III (KMG-III): the genomes of soil and plant-associated and newly described type strains.</title>
        <authorList>
            <person name="Whitman W."/>
        </authorList>
    </citation>
    <scope>NUCLEOTIDE SEQUENCE [LARGE SCALE GENOMIC DNA]</scope>
    <source>
        <strain evidence="11 12">CGMCC 4.7125</strain>
    </source>
</reference>
<evidence type="ECO:0000256" key="3">
    <source>
        <dbReference type="ARBA" id="ARBA00022676"/>
    </source>
</evidence>
<comment type="subcellular location">
    <subcellularLocation>
        <location evidence="1">Cell membrane</location>
        <topology evidence="1">Multi-pass membrane protein</topology>
    </subcellularLocation>
</comment>
<protein>
    <submittedName>
        <fullName evidence="11">Dolichyl-phosphate-mannose-protein mannosyltransferase</fullName>
    </submittedName>
</protein>
<feature type="transmembrane region" description="Helical" evidence="9">
    <location>
        <begin position="218"/>
        <end position="238"/>
    </location>
</feature>
<keyword evidence="5 9" id="KW-0812">Transmembrane</keyword>
<feature type="transmembrane region" description="Helical" evidence="9">
    <location>
        <begin position="345"/>
        <end position="365"/>
    </location>
</feature>
<feature type="region of interest" description="Disordered" evidence="8">
    <location>
        <begin position="1"/>
        <end position="25"/>
    </location>
</feature>
<dbReference type="Proteomes" id="UP000238362">
    <property type="component" value="Unassembled WGS sequence"/>
</dbReference>
<dbReference type="EMBL" id="PVNH01000004">
    <property type="protein sequence ID" value="PRX48578.1"/>
    <property type="molecule type" value="Genomic_DNA"/>
</dbReference>
<evidence type="ECO:0000256" key="1">
    <source>
        <dbReference type="ARBA" id="ARBA00004651"/>
    </source>
</evidence>
<dbReference type="InterPro" id="IPR038731">
    <property type="entry name" value="RgtA/B/C-like"/>
</dbReference>
<evidence type="ECO:0000256" key="6">
    <source>
        <dbReference type="ARBA" id="ARBA00022989"/>
    </source>
</evidence>
<organism evidence="11 12">
    <name type="scientific">Prauserella shujinwangii</name>
    <dbReference type="NCBI Taxonomy" id="1453103"/>
    <lineage>
        <taxon>Bacteria</taxon>
        <taxon>Bacillati</taxon>
        <taxon>Actinomycetota</taxon>
        <taxon>Actinomycetes</taxon>
        <taxon>Pseudonocardiales</taxon>
        <taxon>Pseudonocardiaceae</taxon>
        <taxon>Prauserella</taxon>
    </lineage>
</organism>
<dbReference type="PANTHER" id="PTHR33908">
    <property type="entry name" value="MANNOSYLTRANSFERASE YKCB-RELATED"/>
    <property type="match status" value="1"/>
</dbReference>
<name>A0A2T0LX20_9PSEU</name>
<feature type="domain" description="Glycosyltransferase RgtA/B/C/D-like" evidence="10">
    <location>
        <begin position="75"/>
        <end position="236"/>
    </location>
</feature>
<keyword evidence="4 11" id="KW-0808">Transferase</keyword>
<evidence type="ECO:0000256" key="8">
    <source>
        <dbReference type="SAM" id="MobiDB-lite"/>
    </source>
</evidence>
<evidence type="ECO:0000256" key="7">
    <source>
        <dbReference type="ARBA" id="ARBA00023136"/>
    </source>
</evidence>
<evidence type="ECO:0000313" key="11">
    <source>
        <dbReference type="EMBL" id="PRX48578.1"/>
    </source>
</evidence>
<keyword evidence="3 11" id="KW-0328">Glycosyltransferase</keyword>
<gene>
    <name evidence="11" type="ORF">B0I33_104395</name>
</gene>
<feature type="transmembrane region" description="Helical" evidence="9">
    <location>
        <begin position="96"/>
        <end position="116"/>
    </location>
</feature>
<evidence type="ECO:0000256" key="4">
    <source>
        <dbReference type="ARBA" id="ARBA00022679"/>
    </source>
</evidence>
<feature type="transmembrane region" description="Helical" evidence="9">
    <location>
        <begin position="176"/>
        <end position="206"/>
    </location>
</feature>
<feature type="compositionally biased region" description="Pro residues" evidence="8">
    <location>
        <begin position="16"/>
        <end position="25"/>
    </location>
</feature>
<feature type="transmembrane region" description="Helical" evidence="9">
    <location>
        <begin position="268"/>
        <end position="289"/>
    </location>
</feature>
<dbReference type="GO" id="GO:0005886">
    <property type="term" value="C:plasma membrane"/>
    <property type="evidence" value="ECO:0007669"/>
    <property type="project" value="UniProtKB-SubCell"/>
</dbReference>
<feature type="transmembrane region" description="Helical" evidence="9">
    <location>
        <begin position="319"/>
        <end position="338"/>
    </location>
</feature>
<accession>A0A2T0LX20</accession>
<feature type="transmembrane region" description="Helical" evidence="9">
    <location>
        <begin position="35"/>
        <end position="55"/>
    </location>
</feature>
<evidence type="ECO:0000256" key="9">
    <source>
        <dbReference type="SAM" id="Phobius"/>
    </source>
</evidence>
<dbReference type="PANTHER" id="PTHR33908:SF11">
    <property type="entry name" value="MEMBRANE PROTEIN"/>
    <property type="match status" value="1"/>
</dbReference>
<dbReference type="GO" id="GO:0016763">
    <property type="term" value="F:pentosyltransferase activity"/>
    <property type="evidence" value="ECO:0007669"/>
    <property type="project" value="TreeGrafter"/>
</dbReference>
<dbReference type="InterPro" id="IPR050297">
    <property type="entry name" value="LipidA_mod_glycosyltrf_83"/>
</dbReference>
<dbReference type="Pfam" id="PF13231">
    <property type="entry name" value="PMT_2"/>
    <property type="match status" value="1"/>
</dbReference>
<dbReference type="AlphaFoldDB" id="A0A2T0LX20"/>
<feature type="transmembrane region" description="Helical" evidence="9">
    <location>
        <begin position="296"/>
        <end position="313"/>
    </location>
</feature>
<keyword evidence="6 9" id="KW-1133">Transmembrane helix</keyword>
<sequence length="515" mass="55637">MVEQQPARARSAAAPSPAPEPPAPGAPAPFARLPVLAIAGSAMGVLLAFAGRYGYHGDELYFLSAGRHLAWGYADQPPLLPLLARLMDTLFPGSVVGLRLPAVLFTGIGIVVAALTARELGGGRRAQALAAGAFACSPFLLAGAGHILATHMVDAFLWTVVVWLVVRWVRLRADRLLLAAALVTAVALQVKFLIPVFWLVLGVSALVLGPRELLRRPLLWAGAAVAVLVTVPTLLWQADHGWPQLEMDATVAAEVSFAGGRTTFLPMALQQAGIGVGAPLFVLGVWWLLRSPRLRPYRFLGLTVLGVTAVFWLNAGRPYYVGGLFALCFAAAAVELDLRLPARWRWVYVPVYAVSAAVAISWLPVKPIASYAGEPYSPMNMELEEFGWPQVAADVARAYRELPAGQRARTAVVTDNYWQASAIEHFEPGLAPVYSGSRGYWYFGAPPDSATGALFVGSDRDRLLGYFASVRQVATLDNEHGVNNSAQGTPVWLCEGIRAPWSELWPEFRHMSFGW</sequence>
<proteinExistence type="predicted"/>
<comment type="caution">
    <text evidence="11">The sequence shown here is derived from an EMBL/GenBank/DDBJ whole genome shotgun (WGS) entry which is preliminary data.</text>
</comment>
<feature type="transmembrane region" description="Helical" evidence="9">
    <location>
        <begin position="128"/>
        <end position="149"/>
    </location>
</feature>